<sequence length="91" mass="10243">PQSPALFSLEQNYPNPFNPETVIRYQLPEAGPVQLSVYNALGQKVQELVNEKQEAGNYTVKFNGQTLASGVYLYKLQTGNNVLTRKMILLR</sequence>
<proteinExistence type="predicted"/>
<protein>
    <submittedName>
        <fullName evidence="2">T9SS type A sorting domain-containing protein</fullName>
    </submittedName>
</protein>
<evidence type="ECO:0000313" key="2">
    <source>
        <dbReference type="EMBL" id="HGY55492.1"/>
    </source>
</evidence>
<dbReference type="NCBIfam" id="TIGR04183">
    <property type="entry name" value="Por_Secre_tail"/>
    <property type="match status" value="1"/>
</dbReference>
<feature type="non-terminal residue" evidence="2">
    <location>
        <position position="1"/>
    </location>
</feature>
<evidence type="ECO:0000259" key="1">
    <source>
        <dbReference type="Pfam" id="PF18962"/>
    </source>
</evidence>
<dbReference type="Gene3D" id="2.60.40.4070">
    <property type="match status" value="1"/>
</dbReference>
<reference evidence="2" key="1">
    <citation type="journal article" date="2020" name="mSystems">
        <title>Genome- and Community-Level Interaction Insights into Carbon Utilization and Element Cycling Functions of Hydrothermarchaeota in Hydrothermal Sediment.</title>
        <authorList>
            <person name="Zhou Z."/>
            <person name="Liu Y."/>
            <person name="Xu W."/>
            <person name="Pan J."/>
            <person name="Luo Z.H."/>
            <person name="Li M."/>
        </authorList>
    </citation>
    <scope>NUCLEOTIDE SEQUENCE [LARGE SCALE GENOMIC DNA]</scope>
    <source>
        <strain evidence="2">HyVt-577</strain>
    </source>
</reference>
<comment type="caution">
    <text evidence="2">The sequence shown here is derived from an EMBL/GenBank/DDBJ whole genome shotgun (WGS) entry which is preliminary data.</text>
</comment>
<feature type="domain" description="Secretion system C-terminal sorting" evidence="1">
    <location>
        <begin position="13"/>
        <end position="88"/>
    </location>
</feature>
<gene>
    <name evidence="2" type="ORF">ENK44_07325</name>
</gene>
<dbReference type="AlphaFoldDB" id="A0A7V4UDE3"/>
<dbReference type="Pfam" id="PF18962">
    <property type="entry name" value="Por_Secre_tail"/>
    <property type="match status" value="1"/>
</dbReference>
<dbReference type="InterPro" id="IPR026444">
    <property type="entry name" value="Secre_tail"/>
</dbReference>
<dbReference type="Proteomes" id="UP000885779">
    <property type="component" value="Unassembled WGS sequence"/>
</dbReference>
<dbReference type="EMBL" id="DRQG01000068">
    <property type="protein sequence ID" value="HGY55492.1"/>
    <property type="molecule type" value="Genomic_DNA"/>
</dbReference>
<name>A0A7V4UDE3_CALAY</name>
<accession>A0A7V4UDE3</accession>
<organism evidence="2">
    <name type="scientific">Caldithrix abyssi</name>
    <dbReference type="NCBI Taxonomy" id="187145"/>
    <lineage>
        <taxon>Bacteria</taxon>
        <taxon>Pseudomonadati</taxon>
        <taxon>Calditrichota</taxon>
        <taxon>Calditrichia</taxon>
        <taxon>Calditrichales</taxon>
        <taxon>Calditrichaceae</taxon>
        <taxon>Caldithrix</taxon>
    </lineage>
</organism>